<evidence type="ECO:0000313" key="9">
    <source>
        <dbReference type="Proteomes" id="UP001055439"/>
    </source>
</evidence>
<dbReference type="FunFam" id="4.10.280.10:FF:000002">
    <property type="entry name" value="Basic helix-loop-helix transcription factor"/>
    <property type="match status" value="1"/>
</dbReference>
<dbReference type="GO" id="GO:0003677">
    <property type="term" value="F:DNA binding"/>
    <property type="evidence" value="ECO:0007669"/>
    <property type="project" value="UniProtKB-KW"/>
</dbReference>
<gene>
    <name evidence="8" type="ORF">MUK42_08509</name>
</gene>
<dbReference type="EMBL" id="CP097502">
    <property type="protein sequence ID" value="URD76590.1"/>
    <property type="molecule type" value="Genomic_DNA"/>
</dbReference>
<dbReference type="PROSITE" id="PS50888">
    <property type="entry name" value="BHLH"/>
    <property type="match status" value="1"/>
</dbReference>
<organism evidence="8 9">
    <name type="scientific">Musa troglodytarum</name>
    <name type="common">fe'i banana</name>
    <dbReference type="NCBI Taxonomy" id="320322"/>
    <lineage>
        <taxon>Eukaryota</taxon>
        <taxon>Viridiplantae</taxon>
        <taxon>Streptophyta</taxon>
        <taxon>Embryophyta</taxon>
        <taxon>Tracheophyta</taxon>
        <taxon>Spermatophyta</taxon>
        <taxon>Magnoliopsida</taxon>
        <taxon>Liliopsida</taxon>
        <taxon>Zingiberales</taxon>
        <taxon>Musaceae</taxon>
        <taxon>Musa</taxon>
    </lineage>
</organism>
<evidence type="ECO:0000256" key="4">
    <source>
        <dbReference type="ARBA" id="ARBA00023163"/>
    </source>
</evidence>
<feature type="domain" description="BHLH" evidence="7">
    <location>
        <begin position="182"/>
        <end position="232"/>
    </location>
</feature>
<evidence type="ECO:0000313" key="8">
    <source>
        <dbReference type="EMBL" id="URD76590.1"/>
    </source>
</evidence>
<evidence type="ECO:0000256" key="2">
    <source>
        <dbReference type="ARBA" id="ARBA00005510"/>
    </source>
</evidence>
<feature type="region of interest" description="Disordered" evidence="6">
    <location>
        <begin position="113"/>
        <end position="189"/>
    </location>
</feature>
<name>A0A9E7JCZ9_9LILI</name>
<dbReference type="OrthoDB" id="1609391at2759"/>
<dbReference type="GO" id="GO:0046983">
    <property type="term" value="F:protein dimerization activity"/>
    <property type="evidence" value="ECO:0007669"/>
    <property type="project" value="InterPro"/>
</dbReference>
<dbReference type="InterPro" id="IPR024097">
    <property type="entry name" value="bHLH_ZIP_TF"/>
</dbReference>
<evidence type="ECO:0000259" key="7">
    <source>
        <dbReference type="PROSITE" id="PS50888"/>
    </source>
</evidence>
<dbReference type="PANTHER" id="PTHR12565:SF184">
    <property type="entry name" value="BHLH TRANSCRIPTION FACTOR"/>
    <property type="match status" value="1"/>
</dbReference>
<dbReference type="Gene3D" id="4.10.280.10">
    <property type="entry name" value="Helix-loop-helix DNA-binding domain"/>
    <property type="match status" value="1"/>
</dbReference>
<keyword evidence="4" id="KW-0804">Transcription</keyword>
<protein>
    <submittedName>
        <fullName evidence="8">Helix-loop-helix DNA-binding domain</fullName>
    </submittedName>
</protein>
<evidence type="ECO:0000256" key="5">
    <source>
        <dbReference type="ARBA" id="ARBA00023242"/>
    </source>
</evidence>
<dbReference type="CDD" id="cd18919">
    <property type="entry name" value="bHLH_AtBPE_like"/>
    <property type="match status" value="1"/>
</dbReference>
<dbReference type="InterPro" id="IPR011598">
    <property type="entry name" value="bHLH_dom"/>
</dbReference>
<keyword evidence="8" id="KW-0238">DNA-binding</keyword>
<accession>A0A9E7JCZ9</accession>
<comment type="similarity">
    <text evidence="2">Belongs to the bHLH protein family.</text>
</comment>
<keyword evidence="5" id="KW-0539">Nucleus</keyword>
<dbReference type="SMART" id="SM00353">
    <property type="entry name" value="HLH"/>
    <property type="match status" value="1"/>
</dbReference>
<dbReference type="InterPro" id="IPR036638">
    <property type="entry name" value="HLH_DNA-bd_sf"/>
</dbReference>
<sequence>MYSTQQSQNVVGTSTTSTLMAPCAAARVAQESSGNTWDPLAAVVQQMDSNEANMISSYHIRLALDQETSDLVADGGLSSCDNGRSHEDKSSFAPCHPHAPAISKCITETNIKGNKRKSKAECGPSPSQSLEEGVQAEEQHDVSFESGKAATGKEGKKQKNEVKPGSKNHKNDSTHVRAKRGQATNSHSLAERIRREKISERMRLLQDLVPGCSKINGKALMLEEIINYVQSLQRQVEFLSMKLATVDPELNFDLDQTLSGDVHSCYGGSAVLAFGPGMSSFQPNLYESTSQRVTQPEMLCTAPSPGDLLQAFLSQASNISQLGGAWRDEFHS</sequence>
<dbReference type="GO" id="GO:0003700">
    <property type="term" value="F:DNA-binding transcription factor activity"/>
    <property type="evidence" value="ECO:0007669"/>
    <property type="project" value="TreeGrafter"/>
</dbReference>
<feature type="compositionally biased region" description="Basic and acidic residues" evidence="6">
    <location>
        <begin position="151"/>
        <end position="175"/>
    </location>
</feature>
<evidence type="ECO:0000256" key="3">
    <source>
        <dbReference type="ARBA" id="ARBA00023015"/>
    </source>
</evidence>
<dbReference type="GO" id="GO:0005634">
    <property type="term" value="C:nucleus"/>
    <property type="evidence" value="ECO:0007669"/>
    <property type="project" value="UniProtKB-SubCell"/>
</dbReference>
<evidence type="ECO:0000256" key="1">
    <source>
        <dbReference type="ARBA" id="ARBA00004123"/>
    </source>
</evidence>
<comment type="subcellular location">
    <subcellularLocation>
        <location evidence="1">Nucleus</location>
    </subcellularLocation>
</comment>
<dbReference type="AlphaFoldDB" id="A0A9E7JCZ9"/>
<proteinExistence type="inferred from homology"/>
<reference evidence="8" key="1">
    <citation type="submission" date="2022-05" db="EMBL/GenBank/DDBJ databases">
        <title>The Musa troglodytarum L. genome provides insights into the mechanism of non-climacteric behaviour and enrichment of carotenoids.</title>
        <authorList>
            <person name="Wang J."/>
        </authorList>
    </citation>
    <scope>NUCLEOTIDE SEQUENCE</scope>
    <source>
        <tissue evidence="8">Leaf</tissue>
    </source>
</reference>
<dbReference type="Pfam" id="PF00010">
    <property type="entry name" value="HLH"/>
    <property type="match status" value="1"/>
</dbReference>
<keyword evidence="9" id="KW-1185">Reference proteome</keyword>
<keyword evidence="3" id="KW-0805">Transcription regulation</keyword>
<dbReference type="SUPFAM" id="SSF47459">
    <property type="entry name" value="HLH, helix-loop-helix DNA-binding domain"/>
    <property type="match status" value="1"/>
</dbReference>
<evidence type="ECO:0000256" key="6">
    <source>
        <dbReference type="SAM" id="MobiDB-lite"/>
    </source>
</evidence>
<dbReference type="Proteomes" id="UP001055439">
    <property type="component" value="Chromosome 1"/>
</dbReference>
<dbReference type="PANTHER" id="PTHR12565">
    <property type="entry name" value="STEROL REGULATORY ELEMENT-BINDING PROTEIN"/>
    <property type="match status" value="1"/>
</dbReference>